<feature type="region of interest" description="Disordered" evidence="1">
    <location>
        <begin position="110"/>
        <end position="132"/>
    </location>
</feature>
<dbReference type="GeneID" id="83219142"/>
<feature type="region of interest" description="Disordered" evidence="1">
    <location>
        <begin position="1"/>
        <end position="69"/>
    </location>
</feature>
<proteinExistence type="predicted"/>
<dbReference type="AlphaFoldDB" id="A0AAD7XWG1"/>
<name>A0AAD7XWG1_9FUNG</name>
<dbReference type="SUPFAM" id="SSF47459">
    <property type="entry name" value="HLH, helix-loop-helix DNA-binding domain"/>
    <property type="match status" value="1"/>
</dbReference>
<dbReference type="RefSeq" id="XP_058337511.1">
    <property type="nucleotide sequence ID" value="XM_058491706.1"/>
</dbReference>
<comment type="caution">
    <text evidence="2">The sequence shown here is derived from an EMBL/GenBank/DDBJ whole genome shotgun (WGS) entry which is preliminary data.</text>
</comment>
<evidence type="ECO:0000313" key="3">
    <source>
        <dbReference type="Proteomes" id="UP001234581"/>
    </source>
</evidence>
<dbReference type="InterPro" id="IPR036638">
    <property type="entry name" value="HLH_DNA-bd_sf"/>
</dbReference>
<dbReference type="EMBL" id="JARTCD010000099">
    <property type="protein sequence ID" value="KAJ8652597.1"/>
    <property type="molecule type" value="Genomic_DNA"/>
</dbReference>
<keyword evidence="3" id="KW-1185">Reference proteome</keyword>
<organism evidence="2 3">
    <name type="scientific">Lichtheimia ornata</name>
    <dbReference type="NCBI Taxonomy" id="688661"/>
    <lineage>
        <taxon>Eukaryota</taxon>
        <taxon>Fungi</taxon>
        <taxon>Fungi incertae sedis</taxon>
        <taxon>Mucoromycota</taxon>
        <taxon>Mucoromycotina</taxon>
        <taxon>Mucoromycetes</taxon>
        <taxon>Mucorales</taxon>
        <taxon>Lichtheimiaceae</taxon>
        <taxon>Lichtheimia</taxon>
    </lineage>
</organism>
<dbReference type="GO" id="GO:0046983">
    <property type="term" value="F:protein dimerization activity"/>
    <property type="evidence" value="ECO:0007669"/>
    <property type="project" value="InterPro"/>
</dbReference>
<evidence type="ECO:0000313" key="2">
    <source>
        <dbReference type="EMBL" id="KAJ8652597.1"/>
    </source>
</evidence>
<gene>
    <name evidence="2" type="ORF">O0I10_011743</name>
</gene>
<feature type="compositionally biased region" description="Polar residues" evidence="1">
    <location>
        <begin position="1"/>
        <end position="12"/>
    </location>
</feature>
<reference evidence="2 3" key="1">
    <citation type="submission" date="2023-03" db="EMBL/GenBank/DDBJ databases">
        <title>Genome sequence of Lichtheimia ornata CBS 291.66.</title>
        <authorList>
            <person name="Mohabir J.T."/>
            <person name="Shea T.P."/>
            <person name="Kurbessoian T."/>
            <person name="Berby B."/>
            <person name="Fontaine J."/>
            <person name="Livny J."/>
            <person name="Gnirke A."/>
            <person name="Stajich J.E."/>
            <person name="Cuomo C.A."/>
        </authorList>
    </citation>
    <scope>NUCLEOTIDE SEQUENCE [LARGE SCALE GENOMIC DNA]</scope>
    <source>
        <strain evidence="2">CBS 291.66</strain>
    </source>
</reference>
<protein>
    <submittedName>
        <fullName evidence="2">Uncharacterized protein</fullName>
    </submittedName>
</protein>
<evidence type="ECO:0000256" key="1">
    <source>
        <dbReference type="SAM" id="MobiDB-lite"/>
    </source>
</evidence>
<feature type="compositionally biased region" description="Basic and acidic residues" evidence="1">
    <location>
        <begin position="43"/>
        <end position="58"/>
    </location>
</feature>
<accession>A0AAD7XWG1</accession>
<dbReference type="Proteomes" id="UP001234581">
    <property type="component" value="Unassembled WGS sequence"/>
</dbReference>
<sequence>MEHDVSPSSPTSAYKRHQEQDESVSSSAKRRRVLHDSTPYMTPHDKWTTRPSESHLSSDPRNVANRRRNQRFKELYAALDTELPYSHRPRSEIQLLEGVLTHLHQIKEQFEESEKARKHQEERKEAALQEAA</sequence>